<accession>A0A6N1NS08</accession>
<feature type="region of interest" description="Disordered" evidence="1">
    <location>
        <begin position="88"/>
        <end position="108"/>
    </location>
</feature>
<feature type="compositionally biased region" description="Polar residues" evidence="1">
    <location>
        <begin position="88"/>
        <end position="99"/>
    </location>
</feature>
<proteinExistence type="predicted"/>
<dbReference type="KEGG" id="vg:80517828"/>
<reference evidence="2" key="2">
    <citation type="journal article" date="2018" name="Nat. Commun.">
        <title>Tailed giant Tupanvirus possesses the most complete translational apparatus of the known virosphere.</title>
        <authorList>
            <person name="Abrahao J."/>
            <person name="Silva L."/>
            <person name="Silva L.S."/>
            <person name="Khalil J.Y.B."/>
            <person name="Rodrigues R."/>
            <person name="Arantes T."/>
            <person name="Assis F."/>
            <person name="Boratto P."/>
            <person name="Andrade M."/>
            <person name="Kroon E.G."/>
            <person name="Ribeiro B."/>
            <person name="Bergier I."/>
            <person name="Seligmann H."/>
            <person name="Ghigo E."/>
            <person name="Colson P."/>
            <person name="Levasseur A."/>
            <person name="Kroemer G."/>
            <person name="Raoult D."/>
            <person name="La Scola B."/>
        </authorList>
    </citation>
    <scope>NUCLEOTIDE SEQUENCE [LARGE SCALE GENOMIC DNA]</scope>
    <source>
        <strain evidence="2">Deep ocean</strain>
    </source>
</reference>
<dbReference type="GeneID" id="80517828"/>
<organism evidence="2">
    <name type="scientific">Tupanvirus deep ocean</name>
    <dbReference type="NCBI Taxonomy" id="2126984"/>
    <lineage>
        <taxon>Viruses</taxon>
        <taxon>Varidnaviria</taxon>
        <taxon>Bamfordvirae</taxon>
        <taxon>Nucleocytoviricota</taxon>
        <taxon>Megaviricetes</taxon>
        <taxon>Imitervirales</taxon>
        <taxon>Mimiviridae</taxon>
        <taxon>Megamimivirinae</taxon>
        <taxon>Tupanvirus</taxon>
        <taxon>Tupanvirus altamarinense</taxon>
    </lineage>
</organism>
<dbReference type="EMBL" id="MF405918">
    <property type="protein sequence ID" value="QKU34503.1"/>
    <property type="molecule type" value="Genomic_DNA"/>
</dbReference>
<evidence type="ECO:0000313" key="2">
    <source>
        <dbReference type="EMBL" id="QKU34503.1"/>
    </source>
</evidence>
<name>A0A6N1NS08_9VIRU</name>
<protein>
    <submittedName>
        <fullName evidence="2">Uncharacterized protein</fullName>
    </submittedName>
</protein>
<sequence>MNTIAGTTTENSMLNNNINDDKMMFDALNKQYIEYMSQRQQHMQMPQQVDPYYFLFTGSPLAAQMNNYNTTNINPSLLGQTQACIKPIEQSNPTNNNNKSETKQPRLPTTVIESSTSIKSKQLQIDYEKKLLERKQLDLEIAKQNQSFPDNFKFGEQSNPSKIEGVELNTECKYANFDQIESFKSFKPFEFKPLEDKPDNHQFKIVDTVNFNSKEDSEYNKHSPKNEWNDLTIDNINTSLKVVTDLKIGYKLKVIDKSFLAPDDSYVYAWRSYWNGASRDVIISFLEHLFEQTNSQMSKLISDIKSNTKNNYKNIGILNDLVHNLSTFLHGFNKIKDVYKSDASCCARLDNIYKKYVNMHTIIICEMTSKNEVYF</sequence>
<dbReference type="RefSeq" id="YP_010781137.1">
    <property type="nucleotide sequence ID" value="NC_075038.1"/>
</dbReference>
<evidence type="ECO:0000256" key="1">
    <source>
        <dbReference type="SAM" id="MobiDB-lite"/>
    </source>
</evidence>
<reference evidence="2" key="1">
    <citation type="submission" date="2017-06" db="EMBL/GenBank/DDBJ databases">
        <authorList>
            <person name="Assis F.L."/>
            <person name="Abrahao J.S."/>
            <person name="Silva L."/>
            <person name="Khalil J.B."/>
            <person name="Rodrigues R."/>
            <person name="Silva L.S."/>
            <person name="Boratto P."/>
            <person name="Andrade M."/>
            <person name="Kroon E.G."/>
            <person name="Ribeiro B."/>
            <person name="Bergier I."/>
            <person name="Seligmann H."/>
            <person name="Ghigo E."/>
            <person name="Colson P."/>
            <person name="Levasseur A."/>
            <person name="Raoult D."/>
            <person name="Scola B.L."/>
        </authorList>
    </citation>
    <scope>NUCLEOTIDE SEQUENCE</scope>
    <source>
        <strain evidence="2">Deep ocean</strain>
    </source>
</reference>